<keyword evidence="1" id="KW-1133">Transmembrane helix</keyword>
<evidence type="ECO:0000313" key="4">
    <source>
        <dbReference type="Proteomes" id="UP000824056"/>
    </source>
</evidence>
<proteinExistence type="predicted"/>
<dbReference type="EMBL" id="DXBG01000206">
    <property type="protein sequence ID" value="HIZ66019.1"/>
    <property type="molecule type" value="Genomic_DNA"/>
</dbReference>
<keyword evidence="1" id="KW-0472">Membrane</keyword>
<evidence type="ECO:0000313" key="3">
    <source>
        <dbReference type="EMBL" id="HIZ66019.1"/>
    </source>
</evidence>
<feature type="transmembrane region" description="Helical" evidence="1">
    <location>
        <begin position="6"/>
        <end position="25"/>
    </location>
</feature>
<dbReference type="Gene3D" id="2.170.130.30">
    <property type="match status" value="1"/>
</dbReference>
<accession>A0A9D2FRG2</accession>
<sequence length="130" mass="14450">MKKKGILIAGILLVLVCILGGILYIKTRPEASKGEKHISVTVVNLEQKEETFTYDTDLQYLGEVLQEEGLIEGEESEYGLFITTVNGETADDSKQQWWCITKAGEQVNTSVDTTPIEDGDSFELTLKEGY</sequence>
<dbReference type="AlphaFoldDB" id="A0A9D2FRG2"/>
<evidence type="ECO:0000256" key="1">
    <source>
        <dbReference type="SAM" id="Phobius"/>
    </source>
</evidence>
<dbReference type="Proteomes" id="UP000824056">
    <property type="component" value="Unassembled WGS sequence"/>
</dbReference>
<protein>
    <submittedName>
        <fullName evidence="3">DUF4430 domain-containing protein</fullName>
    </submittedName>
</protein>
<name>A0A9D2FRG2_9FIRM</name>
<reference evidence="3" key="1">
    <citation type="journal article" date="2021" name="PeerJ">
        <title>Extensive microbial diversity within the chicken gut microbiome revealed by metagenomics and culture.</title>
        <authorList>
            <person name="Gilroy R."/>
            <person name="Ravi A."/>
            <person name="Getino M."/>
            <person name="Pursley I."/>
            <person name="Horton D.L."/>
            <person name="Alikhan N.F."/>
            <person name="Baker D."/>
            <person name="Gharbi K."/>
            <person name="Hall N."/>
            <person name="Watson M."/>
            <person name="Adriaenssens E.M."/>
            <person name="Foster-Nyarko E."/>
            <person name="Jarju S."/>
            <person name="Secka A."/>
            <person name="Antonio M."/>
            <person name="Oren A."/>
            <person name="Chaudhuri R.R."/>
            <person name="La Ragione R."/>
            <person name="Hildebrand F."/>
            <person name="Pallen M.J."/>
        </authorList>
    </citation>
    <scope>NUCLEOTIDE SEQUENCE</scope>
    <source>
        <strain evidence="3">1068</strain>
    </source>
</reference>
<reference evidence="3" key="2">
    <citation type="submission" date="2021-04" db="EMBL/GenBank/DDBJ databases">
        <authorList>
            <person name="Gilroy R."/>
        </authorList>
    </citation>
    <scope>NUCLEOTIDE SEQUENCE</scope>
    <source>
        <strain evidence="3">1068</strain>
    </source>
</reference>
<comment type="caution">
    <text evidence="3">The sequence shown here is derived from an EMBL/GenBank/DDBJ whole genome shotgun (WGS) entry which is preliminary data.</text>
</comment>
<dbReference type="Pfam" id="PF14478">
    <property type="entry name" value="DUF4430"/>
    <property type="match status" value="1"/>
</dbReference>
<evidence type="ECO:0000259" key="2">
    <source>
        <dbReference type="Pfam" id="PF14478"/>
    </source>
</evidence>
<organism evidence="3 4">
    <name type="scientific">Candidatus Blautia pullicola</name>
    <dbReference type="NCBI Taxonomy" id="2838498"/>
    <lineage>
        <taxon>Bacteria</taxon>
        <taxon>Bacillati</taxon>
        <taxon>Bacillota</taxon>
        <taxon>Clostridia</taxon>
        <taxon>Lachnospirales</taxon>
        <taxon>Lachnospiraceae</taxon>
        <taxon>Blautia</taxon>
    </lineage>
</organism>
<dbReference type="InterPro" id="IPR027954">
    <property type="entry name" value="Transcobalamin-like_C"/>
</dbReference>
<gene>
    <name evidence="3" type="ORF">H9809_09015</name>
</gene>
<keyword evidence="1" id="KW-0812">Transmembrane</keyword>
<feature type="domain" description="Transcobalamin-like C-terminal" evidence="2">
    <location>
        <begin position="63"/>
        <end position="127"/>
    </location>
</feature>